<feature type="compositionally biased region" description="Basic and acidic residues" evidence="1">
    <location>
        <begin position="1"/>
        <end position="18"/>
    </location>
</feature>
<gene>
    <name evidence="2" type="ORF">NLS_LOCUS5351</name>
</gene>
<protein>
    <submittedName>
        <fullName evidence="2">Uncharacterized protein</fullName>
    </submittedName>
</protein>
<dbReference type="EMBL" id="UYRX01000397">
    <property type="protein sequence ID" value="VDK81566.1"/>
    <property type="molecule type" value="Genomic_DNA"/>
</dbReference>
<sequence length="105" mass="11760">MQSDMEKRPWGSEFDSHCSQKQPHRSSHSTTATDQSHYIIITIEQIWRSDEESGSSRKLCSIQEFHQVLDVGGTLKYESIIVIVIACQSIVSPSLCKHGGKVDLA</sequence>
<feature type="region of interest" description="Disordered" evidence="1">
    <location>
        <begin position="1"/>
        <end position="33"/>
    </location>
</feature>
<dbReference type="AlphaFoldDB" id="A0A3P6T1B6"/>
<evidence type="ECO:0000313" key="2">
    <source>
        <dbReference type="EMBL" id="VDK81566.1"/>
    </source>
</evidence>
<reference evidence="2 3" key="1">
    <citation type="submission" date="2018-08" db="EMBL/GenBank/DDBJ databases">
        <authorList>
            <person name="Laetsch R D."/>
            <person name="Stevens L."/>
            <person name="Kumar S."/>
            <person name="Blaxter L. M."/>
        </authorList>
    </citation>
    <scope>NUCLEOTIDE SEQUENCE [LARGE SCALE GENOMIC DNA]</scope>
</reference>
<proteinExistence type="predicted"/>
<evidence type="ECO:0000313" key="3">
    <source>
        <dbReference type="Proteomes" id="UP000277928"/>
    </source>
</evidence>
<name>A0A3P6T1B6_LITSI</name>
<evidence type="ECO:0000256" key="1">
    <source>
        <dbReference type="SAM" id="MobiDB-lite"/>
    </source>
</evidence>
<keyword evidence="3" id="KW-1185">Reference proteome</keyword>
<organism evidence="2 3">
    <name type="scientific">Litomosoides sigmodontis</name>
    <name type="common">Filarial nematode worm</name>
    <dbReference type="NCBI Taxonomy" id="42156"/>
    <lineage>
        <taxon>Eukaryota</taxon>
        <taxon>Metazoa</taxon>
        <taxon>Ecdysozoa</taxon>
        <taxon>Nematoda</taxon>
        <taxon>Chromadorea</taxon>
        <taxon>Rhabditida</taxon>
        <taxon>Spirurina</taxon>
        <taxon>Spiruromorpha</taxon>
        <taxon>Filarioidea</taxon>
        <taxon>Onchocercidae</taxon>
        <taxon>Litomosoides</taxon>
    </lineage>
</organism>
<dbReference type="Proteomes" id="UP000277928">
    <property type="component" value="Unassembled WGS sequence"/>
</dbReference>
<accession>A0A3P6T1B6</accession>